<proteinExistence type="predicted"/>
<evidence type="ECO:0000313" key="2">
    <source>
        <dbReference type="EMBL" id="MBT0961707.1"/>
    </source>
</evidence>
<sequence>MNDHDRRAARSDLIRWLAEQLVDDALAERRLDTQNQAHDKRSHLRPVLNRPAERSIP</sequence>
<dbReference type="AlphaFoldDB" id="A0A944DAE3"/>
<protein>
    <submittedName>
        <fullName evidence="2">Uncharacterized protein</fullName>
    </submittedName>
</protein>
<gene>
    <name evidence="2" type="ORF">I8J34_11040</name>
</gene>
<accession>A0A944DAE3</accession>
<keyword evidence="3" id="KW-1185">Reference proteome</keyword>
<dbReference type="Proteomes" id="UP000694660">
    <property type="component" value="Unassembled WGS sequence"/>
</dbReference>
<name>A0A944DAE3_DENI1</name>
<evidence type="ECO:0000256" key="1">
    <source>
        <dbReference type="SAM" id="MobiDB-lite"/>
    </source>
</evidence>
<organism evidence="2 3">
    <name type="scientific">Denitromonas iodatirespirans</name>
    <dbReference type="NCBI Taxonomy" id="2795389"/>
    <lineage>
        <taxon>Bacteria</taxon>
        <taxon>Pseudomonadati</taxon>
        <taxon>Pseudomonadota</taxon>
        <taxon>Betaproteobacteria</taxon>
        <taxon>Rhodocyclales</taxon>
        <taxon>Zoogloeaceae</taxon>
        <taxon>Denitromonas</taxon>
    </lineage>
</organism>
<feature type="region of interest" description="Disordered" evidence="1">
    <location>
        <begin position="32"/>
        <end position="57"/>
    </location>
</feature>
<evidence type="ECO:0000313" key="3">
    <source>
        <dbReference type="Proteomes" id="UP000694660"/>
    </source>
</evidence>
<dbReference type="EMBL" id="JAEKFT010000010">
    <property type="protein sequence ID" value="MBT0961707.1"/>
    <property type="molecule type" value="Genomic_DNA"/>
</dbReference>
<comment type="caution">
    <text evidence="2">The sequence shown here is derived from an EMBL/GenBank/DDBJ whole genome shotgun (WGS) entry which is preliminary data.</text>
</comment>
<reference evidence="3" key="1">
    <citation type="journal article" date="2022" name="ISME J.">
        <title>Genetic and phylogenetic analysis of dissimilatory iodate-reducing bacteria identifies potential niches across the world's oceans.</title>
        <authorList>
            <person name="Reyes-Umana V."/>
            <person name="Henning Z."/>
            <person name="Lee K."/>
            <person name="Barnum T.P."/>
            <person name="Coates J.D."/>
        </authorList>
    </citation>
    <scope>NUCLEOTIDE SEQUENCE [LARGE SCALE GENOMIC DNA]</scope>
    <source>
        <strain evidence="3">IR12</strain>
    </source>
</reference>
<dbReference type="RefSeq" id="WP_214361462.1">
    <property type="nucleotide sequence ID" value="NZ_JAEKFT010000010.1"/>
</dbReference>